<accession>A0A0E3WPU3</accession>
<dbReference type="Proteomes" id="UP000033063">
    <property type="component" value="Chromosome"/>
</dbReference>
<dbReference type="PATRIC" id="fig|1434114.4.peg.1596"/>
<gene>
    <name evidence="1" type="ORF">MSMAL_1279</name>
</gene>
<protein>
    <submittedName>
        <fullName evidence="1">Uncharacterized protein</fullName>
    </submittedName>
</protein>
<proteinExistence type="predicted"/>
<dbReference type="EMBL" id="CP009513">
    <property type="protein sequence ID" value="AKB67822.1"/>
    <property type="molecule type" value="Genomic_DNA"/>
</dbReference>
<name>A0A0E3WPU3_METMZ</name>
<dbReference type="AlphaFoldDB" id="A0A0E3WPU3"/>
<dbReference type="HOGENOM" id="CLU_2257393_0_0_2"/>
<reference evidence="1 2" key="1">
    <citation type="submission" date="2014-07" db="EMBL/GenBank/DDBJ databases">
        <title>Methanogenic archaea and the global carbon cycle.</title>
        <authorList>
            <person name="Henriksen J.R."/>
            <person name="Luke J."/>
            <person name="Reinhart S."/>
            <person name="Benedict M.N."/>
            <person name="Youngblut N.D."/>
            <person name="Metcalf M.E."/>
            <person name="Whitaker R.J."/>
            <person name="Metcalf W.W."/>
        </authorList>
    </citation>
    <scope>NUCLEOTIDE SEQUENCE [LARGE SCALE GENOMIC DNA]</scope>
    <source>
        <strain evidence="1 2">LYC</strain>
    </source>
</reference>
<organism evidence="1 2">
    <name type="scientific">Methanosarcina mazei LYC</name>
    <dbReference type="NCBI Taxonomy" id="1434114"/>
    <lineage>
        <taxon>Archaea</taxon>
        <taxon>Methanobacteriati</taxon>
        <taxon>Methanobacteriota</taxon>
        <taxon>Stenosarchaea group</taxon>
        <taxon>Methanomicrobia</taxon>
        <taxon>Methanosarcinales</taxon>
        <taxon>Methanosarcinaceae</taxon>
        <taxon>Methanosarcina</taxon>
    </lineage>
</organism>
<evidence type="ECO:0000313" key="1">
    <source>
        <dbReference type="EMBL" id="AKB67822.1"/>
    </source>
</evidence>
<sequence length="103" mass="12300">MPEAEYTKWKSDMWDSINNKTRNNAFWTLIEQAKNRGWETLLIEKSLIPNDYSYVDEEGIFISEKEMKNVSGVLFRDKWNNITFHPNPFCDIEINDPRILNIK</sequence>
<evidence type="ECO:0000313" key="2">
    <source>
        <dbReference type="Proteomes" id="UP000033063"/>
    </source>
</evidence>